<dbReference type="PANTHER" id="PTHR33332">
    <property type="entry name" value="REVERSE TRANSCRIPTASE DOMAIN-CONTAINING PROTEIN"/>
    <property type="match status" value="1"/>
</dbReference>
<dbReference type="EMBL" id="RQTK01001590">
    <property type="protein sequence ID" value="RUS69732.1"/>
    <property type="molecule type" value="Genomic_DNA"/>
</dbReference>
<accession>A0A433SKS8</accession>
<reference evidence="2 3" key="1">
    <citation type="submission" date="2019-01" db="EMBL/GenBank/DDBJ databases">
        <title>A draft genome assembly of the solar-powered sea slug Elysia chlorotica.</title>
        <authorList>
            <person name="Cai H."/>
            <person name="Li Q."/>
            <person name="Fang X."/>
            <person name="Li J."/>
            <person name="Curtis N.E."/>
            <person name="Altenburger A."/>
            <person name="Shibata T."/>
            <person name="Feng M."/>
            <person name="Maeda T."/>
            <person name="Schwartz J.A."/>
            <person name="Shigenobu S."/>
            <person name="Lundholm N."/>
            <person name="Nishiyama T."/>
            <person name="Yang H."/>
            <person name="Hasebe M."/>
            <person name="Li S."/>
            <person name="Pierce S.K."/>
            <person name="Wang J."/>
        </authorList>
    </citation>
    <scope>NUCLEOTIDE SEQUENCE [LARGE SCALE GENOMIC DNA]</scope>
    <source>
        <strain evidence="2">EC2010</strain>
        <tissue evidence="2">Whole organism of an adult</tissue>
    </source>
</reference>
<evidence type="ECO:0000313" key="3">
    <source>
        <dbReference type="Proteomes" id="UP000271974"/>
    </source>
</evidence>
<sequence>MDRWTEALDEGRSVDAVYLDFAKAFDSVPPRRLIRKVESYGITGKVKSWIEQFLIGRRQRVSVNESESEWSPVTSGVPQGSVLGPVLFVIFIKDLTEVLSSWCEMYADDTKVSASVDTHSARQMLQMEIDRRSYQFLDSESMRLLFTALVRPHLEFANVAWSPRFQKDKNLIEGVLRRAPKLVPRLTNLPYGDRLNNSDYQVCIIGEAEEI</sequence>
<dbReference type="Proteomes" id="UP000271974">
    <property type="component" value="Unassembled WGS sequence"/>
</dbReference>
<dbReference type="SUPFAM" id="SSF56672">
    <property type="entry name" value="DNA/RNA polymerases"/>
    <property type="match status" value="1"/>
</dbReference>
<evidence type="ECO:0000259" key="1">
    <source>
        <dbReference type="PROSITE" id="PS50878"/>
    </source>
</evidence>
<name>A0A433SKS8_ELYCH</name>
<organism evidence="2 3">
    <name type="scientific">Elysia chlorotica</name>
    <name type="common">Eastern emerald elysia</name>
    <name type="synonym">Sea slug</name>
    <dbReference type="NCBI Taxonomy" id="188477"/>
    <lineage>
        <taxon>Eukaryota</taxon>
        <taxon>Metazoa</taxon>
        <taxon>Spiralia</taxon>
        <taxon>Lophotrochozoa</taxon>
        <taxon>Mollusca</taxon>
        <taxon>Gastropoda</taxon>
        <taxon>Heterobranchia</taxon>
        <taxon>Euthyneura</taxon>
        <taxon>Panpulmonata</taxon>
        <taxon>Sacoglossa</taxon>
        <taxon>Placobranchoidea</taxon>
        <taxon>Plakobranchidae</taxon>
        <taxon>Elysia</taxon>
    </lineage>
</organism>
<dbReference type="InterPro" id="IPR043502">
    <property type="entry name" value="DNA/RNA_pol_sf"/>
</dbReference>
<dbReference type="PROSITE" id="PS50878">
    <property type="entry name" value="RT_POL"/>
    <property type="match status" value="1"/>
</dbReference>
<dbReference type="InterPro" id="IPR000477">
    <property type="entry name" value="RT_dom"/>
</dbReference>
<dbReference type="OrthoDB" id="10062389at2759"/>
<dbReference type="STRING" id="188477.A0A433SKS8"/>
<protein>
    <recommendedName>
        <fullName evidence="1">Reverse transcriptase domain-containing protein</fullName>
    </recommendedName>
</protein>
<feature type="domain" description="Reverse transcriptase" evidence="1">
    <location>
        <begin position="1"/>
        <end position="161"/>
    </location>
</feature>
<gene>
    <name evidence="2" type="ORF">EGW08_022508</name>
</gene>
<keyword evidence="3" id="KW-1185">Reference proteome</keyword>
<evidence type="ECO:0000313" key="2">
    <source>
        <dbReference type="EMBL" id="RUS69732.1"/>
    </source>
</evidence>
<proteinExistence type="predicted"/>
<dbReference type="Pfam" id="PF00078">
    <property type="entry name" value="RVT_1"/>
    <property type="match status" value="1"/>
</dbReference>
<comment type="caution">
    <text evidence="2">The sequence shown here is derived from an EMBL/GenBank/DDBJ whole genome shotgun (WGS) entry which is preliminary data.</text>
</comment>
<dbReference type="AlphaFoldDB" id="A0A433SKS8"/>